<evidence type="ECO:0000313" key="2">
    <source>
        <dbReference type="Proteomes" id="UP000186955"/>
    </source>
</evidence>
<dbReference type="Proteomes" id="UP000186955">
    <property type="component" value="Unassembled WGS sequence"/>
</dbReference>
<gene>
    <name evidence="1" type="ORF">PENSUB_9892</name>
</gene>
<dbReference type="InterPro" id="IPR036770">
    <property type="entry name" value="Ankyrin_rpt-contain_sf"/>
</dbReference>
<dbReference type="SUPFAM" id="SSF48403">
    <property type="entry name" value="Ankyrin repeat"/>
    <property type="match status" value="1"/>
</dbReference>
<dbReference type="AlphaFoldDB" id="A0A1Q5TBW2"/>
<keyword evidence="2" id="KW-1185">Reference proteome</keyword>
<dbReference type="EMBL" id="MNBE01000687">
    <property type="protein sequence ID" value="OKO97712.1"/>
    <property type="molecule type" value="Genomic_DNA"/>
</dbReference>
<protein>
    <submittedName>
        <fullName evidence="1">Uncharacterized protein</fullName>
    </submittedName>
</protein>
<dbReference type="STRING" id="1316194.A0A1Q5TBW2"/>
<comment type="caution">
    <text evidence="1">The sequence shown here is derived from an EMBL/GenBank/DDBJ whole genome shotgun (WGS) entry which is preliminary data.</text>
</comment>
<evidence type="ECO:0000313" key="1">
    <source>
        <dbReference type="EMBL" id="OKO97712.1"/>
    </source>
</evidence>
<accession>A0A1Q5TBW2</accession>
<reference evidence="1 2" key="1">
    <citation type="submission" date="2016-10" db="EMBL/GenBank/DDBJ databases">
        <title>Genome sequence of the ascomycete fungus Penicillium subrubescens.</title>
        <authorList>
            <person name="De Vries R.P."/>
            <person name="Peng M."/>
            <person name="Dilokpimol A."/>
            <person name="Hilden K."/>
            <person name="Makela M.R."/>
            <person name="Grigoriev I."/>
            <person name="Riley R."/>
            <person name="Granchi Z."/>
        </authorList>
    </citation>
    <scope>NUCLEOTIDE SEQUENCE [LARGE SCALE GENOMIC DNA]</scope>
    <source>
        <strain evidence="1 2">CBS 132785</strain>
    </source>
</reference>
<proteinExistence type="predicted"/>
<organism evidence="1 2">
    <name type="scientific">Penicillium subrubescens</name>
    <dbReference type="NCBI Taxonomy" id="1316194"/>
    <lineage>
        <taxon>Eukaryota</taxon>
        <taxon>Fungi</taxon>
        <taxon>Dikarya</taxon>
        <taxon>Ascomycota</taxon>
        <taxon>Pezizomycotina</taxon>
        <taxon>Eurotiomycetes</taxon>
        <taxon>Eurotiomycetidae</taxon>
        <taxon>Eurotiales</taxon>
        <taxon>Aspergillaceae</taxon>
        <taxon>Penicillium</taxon>
    </lineage>
</organism>
<name>A0A1Q5TBW2_9EURO</name>
<dbReference type="Gene3D" id="1.25.40.20">
    <property type="entry name" value="Ankyrin repeat-containing domain"/>
    <property type="match status" value="1"/>
</dbReference>
<sequence length="116" mass="13361">MHHRGADTTILEFLFAVDIDPAARDRDGRTLMHHGALHGAFTEDLMNFLNCQGVLDHYLTATDFNCKTPLDYAKEMVDRETHEDVYDDPRWKNSLKILNATLPSWYGFVSEFVQKS</sequence>